<dbReference type="Proteomes" id="UP001482186">
    <property type="component" value="Unassembled WGS sequence"/>
</dbReference>
<feature type="transmembrane region" description="Helical" evidence="6">
    <location>
        <begin position="225"/>
        <end position="244"/>
    </location>
</feature>
<evidence type="ECO:0000256" key="2">
    <source>
        <dbReference type="ARBA" id="ARBA00022475"/>
    </source>
</evidence>
<keyword evidence="5 6" id="KW-0472">Membrane</keyword>
<feature type="transmembrane region" description="Helical" evidence="6">
    <location>
        <begin position="528"/>
        <end position="547"/>
    </location>
</feature>
<evidence type="ECO:0000256" key="3">
    <source>
        <dbReference type="ARBA" id="ARBA00022692"/>
    </source>
</evidence>
<proteinExistence type="predicted"/>
<feature type="transmembrane region" description="Helical" evidence="6">
    <location>
        <begin position="264"/>
        <end position="285"/>
    </location>
</feature>
<evidence type="ECO:0000256" key="1">
    <source>
        <dbReference type="ARBA" id="ARBA00004651"/>
    </source>
</evidence>
<dbReference type="CDD" id="cd06579">
    <property type="entry name" value="TM_PBP1_transp_AraH_like"/>
    <property type="match status" value="1"/>
</dbReference>
<gene>
    <name evidence="7" type="ORF">AAAT04_11650</name>
</gene>
<keyword evidence="4 6" id="KW-1133">Transmembrane helix</keyword>
<keyword evidence="2" id="KW-1003">Cell membrane</keyword>
<accession>A0ABV1EJD2</accession>
<feature type="transmembrane region" description="Helical" evidence="6">
    <location>
        <begin position="354"/>
        <end position="372"/>
    </location>
</feature>
<organism evidence="7 8">
    <name type="scientific">Coprococcus ammoniilyticus</name>
    <dbReference type="NCBI Taxonomy" id="2981785"/>
    <lineage>
        <taxon>Bacteria</taxon>
        <taxon>Bacillati</taxon>
        <taxon>Bacillota</taxon>
        <taxon>Clostridia</taxon>
        <taxon>Lachnospirales</taxon>
        <taxon>Lachnospiraceae</taxon>
        <taxon>Coprococcus</taxon>
    </lineage>
</organism>
<comment type="caution">
    <text evidence="7">The sequence shown here is derived from an EMBL/GenBank/DDBJ whole genome shotgun (WGS) entry which is preliminary data.</text>
</comment>
<evidence type="ECO:0000256" key="6">
    <source>
        <dbReference type="SAM" id="Phobius"/>
    </source>
</evidence>
<comment type="subcellular location">
    <subcellularLocation>
        <location evidence="1">Cell membrane</location>
        <topology evidence="1">Multi-pass membrane protein</topology>
    </subcellularLocation>
</comment>
<feature type="transmembrane region" description="Helical" evidence="6">
    <location>
        <begin position="326"/>
        <end position="348"/>
    </location>
</feature>
<name>A0ABV1EJD2_9FIRM</name>
<reference evidence="7 8" key="1">
    <citation type="submission" date="2024-04" db="EMBL/GenBank/DDBJ databases">
        <title>Human intestinal bacterial collection.</title>
        <authorList>
            <person name="Pauvert C."/>
            <person name="Hitch T.C.A."/>
            <person name="Clavel T."/>
        </authorList>
    </citation>
    <scope>NUCLEOTIDE SEQUENCE [LARGE SCALE GENOMIC DNA]</scope>
    <source>
        <strain evidence="7 8">CLA-AA-H141</strain>
    </source>
</reference>
<dbReference type="InterPro" id="IPR001851">
    <property type="entry name" value="ABC_transp_permease"/>
</dbReference>
<keyword evidence="3 6" id="KW-0812">Transmembrane</keyword>
<dbReference type="PANTHER" id="PTHR32196">
    <property type="entry name" value="ABC TRANSPORTER PERMEASE PROTEIN YPHD-RELATED-RELATED"/>
    <property type="match status" value="1"/>
</dbReference>
<dbReference type="Pfam" id="PF02653">
    <property type="entry name" value="BPD_transp_2"/>
    <property type="match status" value="1"/>
</dbReference>
<dbReference type="EMBL" id="JBBNFM010000010">
    <property type="protein sequence ID" value="MEQ2454693.1"/>
    <property type="molecule type" value="Genomic_DNA"/>
</dbReference>
<dbReference type="PANTHER" id="PTHR32196:SF18">
    <property type="entry name" value="GALACTOSE_METHYL GALACTOSIDE IMPORT PERMEASE PROTEIN MGLC"/>
    <property type="match status" value="1"/>
</dbReference>
<protein>
    <submittedName>
        <fullName evidence="7">Galactoside ABC transporter permease</fullName>
    </submittedName>
</protein>
<feature type="transmembrane region" description="Helical" evidence="6">
    <location>
        <begin position="434"/>
        <end position="457"/>
    </location>
</feature>
<sequence>MADKSKILSADAEAALLKPIDEYVGKIQSQIDALRVDGSDKVQSYKNQIAIAKEDKNLSKDERAKAVAAAKSGLEKAKSVEAANKDKVSKLIAEAEKYLSENYNSKYYDKVVASCEAEKAAENEAYEKVRATIKTEHEQTLAKLSAADEIKDEKYVYKNRLFDAQMSHESRLQEIKDRKHDAFAHKFHLIDLLRMSKYTFGQKQAQKIENYKYTFNTSQFLYKNGLYIVIILIFIALCIITPIVKNTQLLTVTNILNILQQASPRMFLALGVAGLILLTGTDLSIGRMVGMGMVTATIIMHNGPNTGGVFGHIFDFSNIPAAPRAILALVACVILTTVFASIAGFFMAKYKMHPFISTMANMLIIFGLVTYATKGVSFGAIDSSIPTMFIPTFGSFPSIILWAIVAIIVVWFIWNKTTFGKNLYAVGGNPEAAAVSGISVFKVTLGAFILAGILYGFGSWLECNRMVGSGSAAYGQGWDMDAIAACVVGGVSFTGGIGKISGVVTGVLIFTSLTYSLTILGIDTNLQFIFEGIIILAAVTLDCLKYVQKK</sequence>
<feature type="transmembrane region" description="Helical" evidence="6">
    <location>
        <begin position="393"/>
        <end position="414"/>
    </location>
</feature>
<evidence type="ECO:0000256" key="4">
    <source>
        <dbReference type="ARBA" id="ARBA00022989"/>
    </source>
</evidence>
<keyword evidence="8" id="KW-1185">Reference proteome</keyword>
<evidence type="ECO:0000313" key="7">
    <source>
        <dbReference type="EMBL" id="MEQ2454693.1"/>
    </source>
</evidence>
<dbReference type="RefSeq" id="WP_021944543.1">
    <property type="nucleotide sequence ID" value="NZ_JAOQJS010000006.1"/>
</dbReference>
<evidence type="ECO:0000313" key="8">
    <source>
        <dbReference type="Proteomes" id="UP001482186"/>
    </source>
</evidence>
<evidence type="ECO:0000256" key="5">
    <source>
        <dbReference type="ARBA" id="ARBA00023136"/>
    </source>
</evidence>